<dbReference type="KEGG" id="hhe:HH_0213"/>
<feature type="repeat" description="ANK" evidence="3">
    <location>
        <begin position="140"/>
        <end position="173"/>
    </location>
</feature>
<dbReference type="InterPro" id="IPR050745">
    <property type="entry name" value="Multifunctional_regulatory"/>
</dbReference>
<gene>
    <name evidence="4" type="ordered locus">HH_0213</name>
</gene>
<dbReference type="Gene3D" id="1.25.40.20">
    <property type="entry name" value="Ankyrin repeat-containing domain"/>
    <property type="match status" value="1"/>
</dbReference>
<dbReference type="OrthoDB" id="5321035at2"/>
<keyword evidence="2 3" id="KW-0040">ANK repeat</keyword>
<dbReference type="SUPFAM" id="SSF48403">
    <property type="entry name" value="Ankyrin repeat"/>
    <property type="match status" value="1"/>
</dbReference>
<evidence type="ECO:0000313" key="4">
    <source>
        <dbReference type="EMBL" id="AAP76810.1"/>
    </source>
</evidence>
<dbReference type="AlphaFoldDB" id="Q7VJN0"/>
<proteinExistence type="predicted"/>
<accession>Q7VJN0</accession>
<dbReference type="PROSITE" id="PS50088">
    <property type="entry name" value="ANK_REPEAT"/>
    <property type="match status" value="2"/>
</dbReference>
<feature type="repeat" description="ANK" evidence="3">
    <location>
        <begin position="174"/>
        <end position="207"/>
    </location>
</feature>
<keyword evidence="5" id="KW-1185">Reference proteome</keyword>
<protein>
    <submittedName>
        <fullName evidence="4">Uncharacterized protein</fullName>
    </submittedName>
</protein>
<reference evidence="4 5" key="1">
    <citation type="journal article" date="2003" name="Proc. Natl. Acad. Sci. U.S.A.">
        <title>The complete genome sequence of the carcinogenic bacterium Helicobacter hepaticus.</title>
        <authorList>
            <person name="Suerbaum S."/>
            <person name="Josenhans C."/>
            <person name="Sterzenbach T."/>
            <person name="Drescher B."/>
            <person name="Brandt P."/>
            <person name="Bell M."/>
            <person name="Droege M."/>
            <person name="Fartmann B."/>
            <person name="Fischer H.-P."/>
            <person name="Ge Z."/>
            <person name="Hoerster A."/>
            <person name="Holland R."/>
            <person name="Klein K."/>
            <person name="Koenig J."/>
            <person name="Macko L."/>
            <person name="Mendz G.L."/>
            <person name="Nyakatura G."/>
            <person name="Schauer D.B."/>
            <person name="Shen Z."/>
            <person name="Weber J."/>
            <person name="Frosch M."/>
            <person name="Fox J.G."/>
        </authorList>
    </citation>
    <scope>NUCLEOTIDE SEQUENCE [LARGE SCALE GENOMIC DNA]</scope>
    <source>
        <strain evidence="5">ATCC 51449 / 3B1</strain>
    </source>
</reference>
<evidence type="ECO:0000313" key="5">
    <source>
        <dbReference type="Proteomes" id="UP000002495"/>
    </source>
</evidence>
<dbReference type="Pfam" id="PF12796">
    <property type="entry name" value="Ank_2"/>
    <property type="match status" value="1"/>
</dbReference>
<keyword evidence="1" id="KW-0677">Repeat</keyword>
<evidence type="ECO:0000256" key="2">
    <source>
        <dbReference type="ARBA" id="ARBA00023043"/>
    </source>
</evidence>
<dbReference type="eggNOG" id="COG0666">
    <property type="taxonomic scope" value="Bacteria"/>
</dbReference>
<dbReference type="RefSeq" id="WP_011115056.1">
    <property type="nucleotide sequence ID" value="NC_004917.1"/>
</dbReference>
<dbReference type="InterPro" id="IPR002110">
    <property type="entry name" value="Ankyrin_rpt"/>
</dbReference>
<dbReference type="Proteomes" id="UP000002495">
    <property type="component" value="Chromosome"/>
</dbReference>
<dbReference type="PANTHER" id="PTHR24189">
    <property type="entry name" value="MYOTROPHIN"/>
    <property type="match status" value="1"/>
</dbReference>
<dbReference type="HOGENOM" id="CLU_078724_0_0_7"/>
<evidence type="ECO:0000256" key="3">
    <source>
        <dbReference type="PROSITE-ProRule" id="PRU00023"/>
    </source>
</evidence>
<sequence>MKTLEEIKAMNMEQRNALQEELFALVLTNEIEKVKAFLQEYPLKESFYEENIKGQTGTYPLFGVERVLAKAAVAYEKYKDPAMIEFLQEWGLKIDYHTKRGENTLTDYIEQNGGEDENVIKYLVDKGLTCEKRDERKDHSGWTPMHWWAMNNDYKSIEIAVTKAGANVDVLDKFGKTPLFHSVKESSAYKATQMLIELGANVNYYDGAFTPLDKAQGARNKKLLKDAGAKSADRDLRYIVEEVLLAFGVDCANRKSFDENYHKLTKEQRAEKDKLINQRIAEMMSKKKAK</sequence>
<dbReference type="STRING" id="235279.HH_0213"/>
<dbReference type="EMBL" id="AE017125">
    <property type="protein sequence ID" value="AAP76810.1"/>
    <property type="molecule type" value="Genomic_DNA"/>
</dbReference>
<dbReference type="SMART" id="SM00248">
    <property type="entry name" value="ANK"/>
    <property type="match status" value="3"/>
</dbReference>
<organism evidence="4 5">
    <name type="scientific">Helicobacter hepaticus (strain ATCC 51449 / 3B1)</name>
    <dbReference type="NCBI Taxonomy" id="235279"/>
    <lineage>
        <taxon>Bacteria</taxon>
        <taxon>Pseudomonadati</taxon>
        <taxon>Campylobacterota</taxon>
        <taxon>Epsilonproteobacteria</taxon>
        <taxon>Campylobacterales</taxon>
        <taxon>Helicobacteraceae</taxon>
        <taxon>Helicobacter</taxon>
    </lineage>
</organism>
<name>Q7VJN0_HELHP</name>
<evidence type="ECO:0000256" key="1">
    <source>
        <dbReference type="ARBA" id="ARBA00022737"/>
    </source>
</evidence>
<dbReference type="InterPro" id="IPR036770">
    <property type="entry name" value="Ankyrin_rpt-contain_sf"/>
</dbReference>